<dbReference type="SUPFAM" id="SSF52540">
    <property type="entry name" value="P-loop containing nucleoside triphosphate hydrolases"/>
    <property type="match status" value="1"/>
</dbReference>
<evidence type="ECO:0000313" key="4">
    <source>
        <dbReference type="EMBL" id="HEX61804.1"/>
    </source>
</evidence>
<protein>
    <submittedName>
        <fullName evidence="4">DUF87 domain-containing protein</fullName>
    </submittedName>
</protein>
<dbReference type="Gene3D" id="3.40.50.300">
    <property type="entry name" value="P-loop containing nucleotide triphosphate hydrolases"/>
    <property type="match status" value="2"/>
</dbReference>
<dbReference type="InterPro" id="IPR002789">
    <property type="entry name" value="HerA_central"/>
</dbReference>
<evidence type="ECO:0000259" key="2">
    <source>
        <dbReference type="Pfam" id="PF01935"/>
    </source>
</evidence>
<feature type="domain" description="DUF8128" evidence="3">
    <location>
        <begin position="34"/>
        <end position="363"/>
    </location>
</feature>
<dbReference type="PANTHER" id="PTHR30121">
    <property type="entry name" value="UNCHARACTERIZED PROTEIN YJGR-RELATED"/>
    <property type="match status" value="1"/>
</dbReference>
<dbReference type="InterPro" id="IPR051162">
    <property type="entry name" value="T4SS_component"/>
</dbReference>
<dbReference type="PANTHER" id="PTHR30121:SF11">
    <property type="entry name" value="AAA+ ATPASE DOMAIN-CONTAINING PROTEIN"/>
    <property type="match status" value="1"/>
</dbReference>
<dbReference type="InterPro" id="IPR058441">
    <property type="entry name" value="DUF8128"/>
</dbReference>
<name>A0A831Z199_UNCKA</name>
<dbReference type="EMBL" id="DSPJ01000042">
    <property type="protein sequence ID" value="HEX61804.1"/>
    <property type="molecule type" value="Genomic_DNA"/>
</dbReference>
<dbReference type="AlphaFoldDB" id="A0A831Z199"/>
<dbReference type="CDD" id="cd01127">
    <property type="entry name" value="TrwB_TraG_TraD_VirD4"/>
    <property type="match status" value="2"/>
</dbReference>
<comment type="caution">
    <text evidence="4">The sequence shown here is derived from an EMBL/GenBank/DDBJ whole genome shotgun (WGS) entry which is preliminary data.</text>
</comment>
<dbReference type="InterPro" id="IPR027417">
    <property type="entry name" value="P-loop_NTPase"/>
</dbReference>
<feature type="region of interest" description="Disordered" evidence="1">
    <location>
        <begin position="815"/>
        <end position="840"/>
    </location>
</feature>
<dbReference type="Pfam" id="PF01935">
    <property type="entry name" value="DUF87"/>
    <property type="match status" value="1"/>
</dbReference>
<organism evidence="4">
    <name type="scientific">candidate division WWE3 bacterium</name>
    <dbReference type="NCBI Taxonomy" id="2053526"/>
    <lineage>
        <taxon>Bacteria</taxon>
        <taxon>Katanobacteria</taxon>
    </lineage>
</organism>
<gene>
    <name evidence="4" type="ORF">ENR01_01445</name>
</gene>
<evidence type="ECO:0000259" key="3">
    <source>
        <dbReference type="Pfam" id="PF26449"/>
    </source>
</evidence>
<proteinExistence type="predicted"/>
<reference evidence="4" key="1">
    <citation type="journal article" date="2020" name="mSystems">
        <title>Genome- and Community-Level Interaction Insights into Carbon Utilization and Element Cycling Functions of Hydrothermarchaeota in Hydrothermal Sediment.</title>
        <authorList>
            <person name="Zhou Z."/>
            <person name="Liu Y."/>
            <person name="Xu W."/>
            <person name="Pan J."/>
            <person name="Luo Z.H."/>
            <person name="Li M."/>
        </authorList>
    </citation>
    <scope>NUCLEOTIDE SEQUENCE [LARGE SCALE GENOMIC DNA]</scope>
    <source>
        <strain evidence="4">SpSt-361</strain>
    </source>
</reference>
<evidence type="ECO:0000256" key="1">
    <source>
        <dbReference type="SAM" id="MobiDB-lite"/>
    </source>
</evidence>
<dbReference type="Pfam" id="PF26449">
    <property type="entry name" value="DUF8128"/>
    <property type="match status" value="1"/>
</dbReference>
<sequence length="840" mass="93456">MTILPFVFGVLGLSIMGAIRSARNGKASPLAPRRYDESVLLEIRVPKANELLPLAAEQMFASLHGLLRADPEHQEHISFEIAADSSGIHFYVWCPKHLQEFVEGQIYAQYPSAELKPVEHDYMQADLSGLATCGGSLVLSKDSFFPTKTFRDFEVDPLAAVTGSMSEVEEGERIWLQILVRPVPDVWQAAGHKYVQEVKSGVKKMSLGLSDIASGVAEELGSFIPHAVKQFTNPASVAAPAKPSPPPKQEFPRLSPGQELELKMIEDKLTRVGFETVVRIFTAALDPENCRELLRGTGASFRQFSSASLNSFTQIAATEGIAEFKEKVVKREFPANSYVMDTAELASIFHLPNISVQTPAIAWATYKKGEPPANLPTSDCTYFAQTTFRERFVKFGIKRADRRQHMYLVGKTGTGKTTVFKNMIVQDMQNGEGVAVLDPHGDLVKELLDFVPAERVNDVVYFDPSDTERPIGLNLLELQDTSQKNLLASGLLDAFKKHFIDISWGPRLEYLLNNAILTLLEVPGTTLLGITRLLSDKNYQKYIVYKLKDPVLKEFWEKEYTMMMSNPRLHTEAIAPIQNKVGRFLASSTIRNIVGQRTSSLDLDAIMNEGKILLINLSKGKIGEDNANLLGSLMISRINFSAMQRVNIPETERRDFYLYADEFQNFASGSFASILSEARKYRLNLHLTHQYTAQLPESMRDAVFGNVGTMVLFSVGAPDAQILEKEFLPYFTAEDLISLDKYHIYLKLLVDGMTSKPFSAISLAPPEGRTYQGQAAVAHSRDVCGRDAVEVEEKIRRWSERAFSLGMAIAEEKGEAVIEPVPDGQEKPAAVPSPQEDEEA</sequence>
<accession>A0A831Z199</accession>
<feature type="domain" description="Helicase HerA central" evidence="2">
    <location>
        <begin position="403"/>
        <end position="634"/>
    </location>
</feature>